<protein>
    <submittedName>
        <fullName evidence="1">DUF1444 family protein</fullName>
    </submittedName>
</protein>
<dbReference type="AlphaFoldDB" id="A0AAW7XB92"/>
<gene>
    <name evidence="1" type="ORF">Q4521_14945</name>
</gene>
<dbReference type="EMBL" id="JAUOPB010000011">
    <property type="protein sequence ID" value="MDO6423778.1"/>
    <property type="molecule type" value="Genomic_DNA"/>
</dbReference>
<organism evidence="1 2">
    <name type="scientific">Saccharophagus degradans</name>
    <dbReference type="NCBI Taxonomy" id="86304"/>
    <lineage>
        <taxon>Bacteria</taxon>
        <taxon>Pseudomonadati</taxon>
        <taxon>Pseudomonadota</taxon>
        <taxon>Gammaproteobacteria</taxon>
        <taxon>Cellvibrionales</taxon>
        <taxon>Cellvibrionaceae</taxon>
        <taxon>Saccharophagus</taxon>
    </lineage>
</organism>
<proteinExistence type="predicted"/>
<accession>A0AAW7XB92</accession>
<name>A0AAW7XB92_9GAMM</name>
<dbReference type="Proteomes" id="UP001169760">
    <property type="component" value="Unassembled WGS sequence"/>
</dbReference>
<sequence length="290" mass="33109">MRIKIVLVLALLLPVCVYAGKPLISKHEFTLEFNRYLEEKVKDSEFSVMGDLHLHASGMEGYELNIYLDNAYEVYLSGVRDIDLIFNDQLESIKNQKKTLSNSDVKSILPVIKPYAYIESSIVQLKEAGYDKDDIPLFYEKLNEDLYLMYVFDSAESMRFVSPKEVEKHGIKDSIRDIASKNIESYYSKIEAQLREIDTKGNGRAYLFFADENYEASILMGVGYLKRLKLEIDGDPVVFIPARNVVLIVGSNDSKAIDMASSIAARGYRELGYAISPFGYKYLDGKWSRF</sequence>
<dbReference type="InterPro" id="IPR010838">
    <property type="entry name" value="DUF1444"/>
</dbReference>
<reference evidence="1" key="1">
    <citation type="submission" date="2023-07" db="EMBL/GenBank/DDBJ databases">
        <title>Genome content predicts the carbon catabolic preferences of heterotrophic bacteria.</title>
        <authorList>
            <person name="Gralka M."/>
        </authorList>
    </citation>
    <scope>NUCLEOTIDE SEQUENCE</scope>
    <source>
        <strain evidence="1">I3M17_2</strain>
    </source>
</reference>
<comment type="caution">
    <text evidence="1">The sequence shown here is derived from an EMBL/GenBank/DDBJ whole genome shotgun (WGS) entry which is preliminary data.</text>
</comment>
<dbReference type="Pfam" id="PF07285">
    <property type="entry name" value="DUF1444"/>
    <property type="match status" value="1"/>
</dbReference>
<evidence type="ECO:0000313" key="1">
    <source>
        <dbReference type="EMBL" id="MDO6423778.1"/>
    </source>
</evidence>
<dbReference type="RefSeq" id="WP_303493343.1">
    <property type="nucleotide sequence ID" value="NZ_JAUOPB010000011.1"/>
</dbReference>
<evidence type="ECO:0000313" key="2">
    <source>
        <dbReference type="Proteomes" id="UP001169760"/>
    </source>
</evidence>